<dbReference type="AlphaFoldDB" id="A0A128ZME8"/>
<protein>
    <recommendedName>
        <fullName evidence="7">Ribosomal RNA small subunit methyltransferase A</fullName>
        <ecNumber evidence="7">2.1.1.182</ecNumber>
    </recommendedName>
    <alternativeName>
        <fullName evidence="7">16S rRNA (adenine(1518)-N(6)/adenine(1519)-N(6))-dimethyltransferase</fullName>
    </alternativeName>
    <alternativeName>
        <fullName evidence="7">16S rRNA dimethyladenosine transferase</fullName>
    </alternativeName>
    <alternativeName>
        <fullName evidence="7">16S rRNA dimethylase</fullName>
    </alternativeName>
    <alternativeName>
        <fullName evidence="7">S-adenosylmethionine-6-N', N'-adenosyl(rRNA) dimethyltransferase</fullName>
    </alternativeName>
</protein>
<feature type="binding site" evidence="7 8">
    <location>
        <position position="60"/>
    </location>
    <ligand>
        <name>S-adenosyl-L-methionine</name>
        <dbReference type="ChEBI" id="CHEBI:59789"/>
    </ligand>
</feature>
<evidence type="ECO:0000256" key="2">
    <source>
        <dbReference type="ARBA" id="ARBA00022552"/>
    </source>
</evidence>
<dbReference type="Gene3D" id="1.10.8.100">
    <property type="entry name" value="Ribosomal RNA adenine dimethylase-like, domain 2"/>
    <property type="match status" value="1"/>
</dbReference>
<feature type="binding site" evidence="7 8">
    <location>
        <position position="14"/>
    </location>
    <ligand>
        <name>S-adenosyl-L-methionine</name>
        <dbReference type="ChEBI" id="CHEBI:59789"/>
    </ligand>
</feature>
<evidence type="ECO:0000256" key="6">
    <source>
        <dbReference type="ARBA" id="ARBA00022884"/>
    </source>
</evidence>
<dbReference type="SMART" id="SM00650">
    <property type="entry name" value="rADc"/>
    <property type="match status" value="1"/>
</dbReference>
<feature type="binding site" evidence="7 8">
    <location>
        <position position="103"/>
    </location>
    <ligand>
        <name>S-adenosyl-L-methionine</name>
        <dbReference type="ChEBI" id="CHEBI:59789"/>
    </ligand>
</feature>
<gene>
    <name evidence="7 12" type="primary">rsmA</name>
    <name evidence="7" type="synonym">ksgA</name>
    <name evidence="10" type="ORF">JBJ86_03630</name>
    <name evidence="12" type="ORF">NCTC12000_03132</name>
    <name evidence="11" type="ORF">O6C86_10765</name>
</gene>
<dbReference type="InterPro" id="IPR001737">
    <property type="entry name" value="KsgA/Erm"/>
</dbReference>
<comment type="subcellular location">
    <subcellularLocation>
        <location evidence="7">Cytoplasm</location>
    </subcellularLocation>
</comment>
<dbReference type="Gene3D" id="3.40.50.150">
    <property type="entry name" value="Vaccinia Virus protein VP39"/>
    <property type="match status" value="1"/>
</dbReference>
<evidence type="ECO:0000259" key="9">
    <source>
        <dbReference type="SMART" id="SM00650"/>
    </source>
</evidence>
<keyword evidence="1 7" id="KW-0963">Cytoplasm</keyword>
<keyword evidence="4 7" id="KW-0808">Transferase</keyword>
<dbReference type="InterPro" id="IPR029063">
    <property type="entry name" value="SAM-dependent_MTases_sf"/>
</dbReference>
<keyword evidence="3 7" id="KW-0489">Methyltransferase</keyword>
<comment type="catalytic activity">
    <reaction evidence="7">
        <text>adenosine(1518)/adenosine(1519) in 16S rRNA + 4 S-adenosyl-L-methionine = N(6)-dimethyladenosine(1518)/N(6)-dimethyladenosine(1519) in 16S rRNA + 4 S-adenosyl-L-homocysteine + 4 H(+)</text>
        <dbReference type="Rhea" id="RHEA:19609"/>
        <dbReference type="Rhea" id="RHEA-COMP:10232"/>
        <dbReference type="Rhea" id="RHEA-COMP:10233"/>
        <dbReference type="ChEBI" id="CHEBI:15378"/>
        <dbReference type="ChEBI" id="CHEBI:57856"/>
        <dbReference type="ChEBI" id="CHEBI:59789"/>
        <dbReference type="ChEBI" id="CHEBI:74411"/>
        <dbReference type="ChEBI" id="CHEBI:74493"/>
        <dbReference type="EC" id="2.1.1.182"/>
    </reaction>
</comment>
<dbReference type="NCBIfam" id="TIGR00755">
    <property type="entry name" value="ksgA"/>
    <property type="match status" value="1"/>
</dbReference>
<evidence type="ECO:0000313" key="11">
    <source>
        <dbReference type="EMBL" id="MCZ4719689.1"/>
    </source>
</evidence>
<dbReference type="EMBL" id="DACWHX010000004">
    <property type="protein sequence ID" value="HAU1879345.1"/>
    <property type="molecule type" value="Genomic_DNA"/>
</dbReference>
<evidence type="ECO:0000256" key="7">
    <source>
        <dbReference type="HAMAP-Rule" id="MF_00607"/>
    </source>
</evidence>
<reference evidence="12 13" key="2">
    <citation type="submission" date="2018-06" db="EMBL/GenBank/DDBJ databases">
        <authorList>
            <consortium name="Pathogen Informatics"/>
            <person name="Doyle S."/>
        </authorList>
    </citation>
    <scope>NUCLEOTIDE SEQUENCE [LARGE SCALE GENOMIC DNA]</scope>
    <source>
        <strain evidence="12 13">NCTC12000</strain>
    </source>
</reference>
<keyword evidence="5 7" id="KW-0949">S-adenosyl-L-methionine</keyword>
<organism evidence="12 13">
    <name type="scientific">Legionella pneumophila</name>
    <dbReference type="NCBI Taxonomy" id="446"/>
    <lineage>
        <taxon>Bacteria</taxon>
        <taxon>Pseudomonadati</taxon>
        <taxon>Pseudomonadota</taxon>
        <taxon>Gammaproteobacteria</taxon>
        <taxon>Legionellales</taxon>
        <taxon>Legionellaceae</taxon>
        <taxon>Legionella</taxon>
    </lineage>
</organism>
<dbReference type="PANTHER" id="PTHR11727">
    <property type="entry name" value="DIMETHYLADENOSINE TRANSFERASE"/>
    <property type="match status" value="1"/>
</dbReference>
<feature type="binding site" evidence="7 8">
    <location>
        <position position="85"/>
    </location>
    <ligand>
        <name>S-adenosyl-L-methionine</name>
        <dbReference type="ChEBI" id="CHEBI:59789"/>
    </ligand>
</feature>
<dbReference type="GO" id="GO:0005829">
    <property type="term" value="C:cytosol"/>
    <property type="evidence" value="ECO:0007669"/>
    <property type="project" value="TreeGrafter"/>
</dbReference>
<evidence type="ECO:0000313" key="13">
    <source>
        <dbReference type="Proteomes" id="UP000254631"/>
    </source>
</evidence>
<evidence type="ECO:0000256" key="1">
    <source>
        <dbReference type="ARBA" id="ARBA00022490"/>
    </source>
</evidence>
<dbReference type="GO" id="GO:0052908">
    <property type="term" value="F:16S rRNA (adenine(1518)-N(6)/adenine(1519)-N(6))-dimethyltransferase activity"/>
    <property type="evidence" value="ECO:0007669"/>
    <property type="project" value="UniProtKB-EC"/>
</dbReference>
<evidence type="ECO:0000256" key="4">
    <source>
        <dbReference type="ARBA" id="ARBA00022679"/>
    </source>
</evidence>
<dbReference type="HAMAP" id="MF_00607">
    <property type="entry name" value="16SrRNA_methyltr_A"/>
    <property type="match status" value="1"/>
</dbReference>
<dbReference type="InterPro" id="IPR023165">
    <property type="entry name" value="rRNA_Ade_diMease-like_C"/>
</dbReference>
<dbReference type="eggNOG" id="COG0030">
    <property type="taxonomic scope" value="Bacteria"/>
</dbReference>
<name>A0A128ZME8_LEGPN</name>
<sequence length="256" mass="28952">MRHSPRKRFGQNFLQDKYIINEILRAINPLADDNMLEIGPGLGALTQPLLQKLNRLTAIEIDTDLQNYLTRLPVSQGKLNLIPADALTVDFCQFGPHLRVVGNLPYNISTPLLIYLLKFITCIDDMHFMLQKEVVERIAATHGTKAYGRLSVMLQYHCEVEYLFDVPPEAFEPKPKVDSAIVRLTPYRVSPFESVNTEKLENIVAKAFAMRRKTLTNNLKGIISLSQLNDLGIDGGKRPEQISVAEYVQLAKFISN</sequence>
<dbReference type="PANTHER" id="PTHR11727:SF7">
    <property type="entry name" value="DIMETHYLADENOSINE TRANSFERASE-RELATED"/>
    <property type="match status" value="1"/>
</dbReference>
<dbReference type="InterPro" id="IPR011530">
    <property type="entry name" value="rRNA_adenine_dimethylase"/>
</dbReference>
<comment type="function">
    <text evidence="7">Specifically dimethylates two adjacent adenosines (A1518 and A1519) in the loop of a conserved hairpin near the 3'-end of 16S rRNA in the 30S particle. May play a critical role in biogenesis of 30S subunits.</text>
</comment>
<dbReference type="InterPro" id="IPR020598">
    <property type="entry name" value="rRNA_Ade_methylase_Trfase_N"/>
</dbReference>
<dbReference type="Proteomes" id="UP001071279">
    <property type="component" value="Unassembled WGS sequence"/>
</dbReference>
<accession>A0A128ZME8</accession>
<dbReference type="PROSITE" id="PS51689">
    <property type="entry name" value="SAM_RNA_A_N6_MT"/>
    <property type="match status" value="1"/>
</dbReference>
<dbReference type="InterPro" id="IPR020596">
    <property type="entry name" value="rRNA_Ade_Mease_Trfase_CS"/>
</dbReference>
<dbReference type="PROSITE" id="PS01131">
    <property type="entry name" value="RRNA_A_DIMETH"/>
    <property type="match status" value="1"/>
</dbReference>
<dbReference type="EC" id="2.1.1.182" evidence="7"/>
<feature type="binding site" evidence="7 8">
    <location>
        <position position="12"/>
    </location>
    <ligand>
        <name>S-adenosyl-L-methionine</name>
        <dbReference type="ChEBI" id="CHEBI:59789"/>
    </ligand>
</feature>
<dbReference type="SUPFAM" id="SSF53335">
    <property type="entry name" value="S-adenosyl-L-methionine-dependent methyltransferases"/>
    <property type="match status" value="1"/>
</dbReference>
<reference evidence="10" key="1">
    <citation type="journal article" date="2018" name="Genome Biol.">
        <title>SKESA: strategic k-mer extension for scrupulous assemblies.</title>
        <authorList>
            <person name="Souvorov A."/>
            <person name="Agarwala R."/>
            <person name="Lipman D.J."/>
        </authorList>
    </citation>
    <scope>NUCLEOTIDE SEQUENCE</scope>
    <source>
        <strain evidence="10">AZ00058701</strain>
    </source>
</reference>
<dbReference type="RefSeq" id="WP_011947822.1">
    <property type="nucleotide sequence ID" value="NZ_BAZA01000247.1"/>
</dbReference>
<dbReference type="Proteomes" id="UP000254631">
    <property type="component" value="Unassembled WGS sequence"/>
</dbReference>
<dbReference type="EMBL" id="JAPXIC010000074">
    <property type="protein sequence ID" value="MCZ4719689.1"/>
    <property type="molecule type" value="Genomic_DNA"/>
</dbReference>
<reference evidence="11" key="4">
    <citation type="submission" date="2022-12" db="EMBL/GenBank/DDBJ databases">
        <title>Comparative genomics of Legionella pneumophila isolates from the West Bank and Germany support molecular epidemiology of Legionnaires disease.</title>
        <authorList>
            <person name="Zayed A.R."/>
            <person name="Bitar D.M."/>
            <person name="Steinert M."/>
            <person name="Lueck C."/>
            <person name="Brettar I."/>
            <person name="Hoefle M.G."/>
            <person name="Bunk B."/>
        </authorList>
    </citation>
    <scope>NUCLEOTIDE SEQUENCE</scope>
    <source>
        <strain evidence="11">H23</strain>
    </source>
</reference>
<dbReference type="EMBL" id="UGOL01000001">
    <property type="protein sequence ID" value="STX81105.1"/>
    <property type="molecule type" value="Genomic_DNA"/>
</dbReference>
<evidence type="ECO:0000313" key="10">
    <source>
        <dbReference type="EMBL" id="HAU1879345.1"/>
    </source>
</evidence>
<dbReference type="OMA" id="GMFQKEV"/>
<dbReference type="FunFam" id="1.10.8.100:FF:000001">
    <property type="entry name" value="Ribosomal RNA small subunit methyltransferase A"/>
    <property type="match status" value="1"/>
</dbReference>
<comment type="similarity">
    <text evidence="7">Belongs to the class I-like SAM-binding methyltransferase superfamily. rRNA adenine N(6)-methyltransferase family. RsmA subfamily.</text>
</comment>
<evidence type="ECO:0000256" key="8">
    <source>
        <dbReference type="PROSITE-ProRule" id="PRU01026"/>
    </source>
</evidence>
<reference evidence="10" key="3">
    <citation type="submission" date="2019-10" db="EMBL/GenBank/DDBJ databases">
        <authorList>
            <consortium name="NCBI Pathogen Detection Project"/>
        </authorList>
    </citation>
    <scope>NUCLEOTIDE SEQUENCE</scope>
    <source>
        <strain evidence="10">AZ00058701</strain>
    </source>
</reference>
<evidence type="ECO:0000313" key="12">
    <source>
        <dbReference type="EMBL" id="STX81105.1"/>
    </source>
</evidence>
<dbReference type="Pfam" id="PF00398">
    <property type="entry name" value="RrnaAD"/>
    <property type="match status" value="1"/>
</dbReference>
<feature type="binding site" evidence="7 8">
    <location>
        <position position="39"/>
    </location>
    <ligand>
        <name>S-adenosyl-L-methionine</name>
        <dbReference type="ChEBI" id="CHEBI:59789"/>
    </ligand>
</feature>
<proteinExistence type="inferred from homology"/>
<evidence type="ECO:0000256" key="3">
    <source>
        <dbReference type="ARBA" id="ARBA00022603"/>
    </source>
</evidence>
<feature type="domain" description="Ribosomal RNA adenine methylase transferase N-terminal" evidence="9">
    <location>
        <begin position="19"/>
        <end position="188"/>
    </location>
</feature>
<keyword evidence="6 7" id="KW-0694">RNA-binding</keyword>
<keyword evidence="2 7" id="KW-0698">rRNA processing</keyword>
<dbReference type="SMR" id="A0A128ZME8"/>
<dbReference type="GO" id="GO:0003723">
    <property type="term" value="F:RNA binding"/>
    <property type="evidence" value="ECO:0007669"/>
    <property type="project" value="UniProtKB-UniRule"/>
</dbReference>
<dbReference type="Proteomes" id="UP000866496">
    <property type="component" value="Unassembled WGS sequence"/>
</dbReference>
<evidence type="ECO:0000256" key="5">
    <source>
        <dbReference type="ARBA" id="ARBA00022691"/>
    </source>
</evidence>